<dbReference type="SUPFAM" id="SSF57903">
    <property type="entry name" value="FYVE/PHD zinc finger"/>
    <property type="match status" value="1"/>
</dbReference>
<keyword evidence="3" id="KW-0862">Zinc</keyword>
<proteinExistence type="predicted"/>
<dbReference type="EMBL" id="CP011509">
    <property type="protein sequence ID" value="AKJ03671.1"/>
    <property type="molecule type" value="Genomic_DNA"/>
</dbReference>
<dbReference type="SUPFAM" id="SSF56317">
    <property type="entry name" value="Carbon-nitrogen hydrolase"/>
    <property type="match status" value="1"/>
</dbReference>
<dbReference type="Gene3D" id="3.60.110.10">
    <property type="entry name" value="Carbon-nitrogen hydrolase"/>
    <property type="match status" value="1"/>
</dbReference>
<gene>
    <name evidence="5" type="ORF">AA314_05297</name>
    <name evidence="6" type="ORF">ATI61_11979</name>
</gene>
<dbReference type="InterPro" id="IPR013083">
    <property type="entry name" value="Znf_RING/FYVE/PHD"/>
</dbReference>
<organism evidence="5 7">
    <name type="scientific">Archangium gephyra</name>
    <dbReference type="NCBI Taxonomy" id="48"/>
    <lineage>
        <taxon>Bacteria</taxon>
        <taxon>Pseudomonadati</taxon>
        <taxon>Myxococcota</taxon>
        <taxon>Myxococcia</taxon>
        <taxon>Myxococcales</taxon>
        <taxon>Cystobacterineae</taxon>
        <taxon>Archangiaceae</taxon>
        <taxon>Archangium</taxon>
    </lineage>
</organism>
<dbReference type="KEGG" id="age:AA314_05297"/>
<accession>A0AAC8QA46</accession>
<keyword evidence="2" id="KW-0863">Zinc-finger</keyword>
<keyword evidence="1" id="KW-0479">Metal-binding</keyword>
<evidence type="ECO:0000313" key="5">
    <source>
        <dbReference type="EMBL" id="AKJ03671.1"/>
    </source>
</evidence>
<dbReference type="Gene3D" id="3.30.40.10">
    <property type="entry name" value="Zinc/RING finger domain, C3HC4 (zinc finger)"/>
    <property type="match status" value="1"/>
</dbReference>
<evidence type="ECO:0000313" key="6">
    <source>
        <dbReference type="EMBL" id="REG22549.1"/>
    </source>
</evidence>
<dbReference type="InterPro" id="IPR052113">
    <property type="entry name" value="FYVE-type_Zinc_Finger"/>
</dbReference>
<reference evidence="5 7" key="1">
    <citation type="submission" date="2015-05" db="EMBL/GenBank/DDBJ databases">
        <title>Genome assembly of Archangium gephyra DSM 2261.</title>
        <authorList>
            <person name="Sharma G."/>
            <person name="Subramanian S."/>
        </authorList>
    </citation>
    <scope>NUCLEOTIDE SEQUENCE [LARGE SCALE GENOMIC DNA]</scope>
    <source>
        <strain evidence="5 7">DSM 2261</strain>
    </source>
</reference>
<evidence type="ECO:0000256" key="1">
    <source>
        <dbReference type="ARBA" id="ARBA00022723"/>
    </source>
</evidence>
<dbReference type="AlphaFoldDB" id="A0AAC8QA46"/>
<dbReference type="RefSeq" id="WP_047857670.1">
    <property type="nucleotide sequence ID" value="NZ_CP011509.1"/>
</dbReference>
<evidence type="ECO:0000256" key="3">
    <source>
        <dbReference type="ARBA" id="ARBA00022833"/>
    </source>
</evidence>
<evidence type="ECO:0000313" key="8">
    <source>
        <dbReference type="Proteomes" id="UP000256345"/>
    </source>
</evidence>
<dbReference type="InterPro" id="IPR036526">
    <property type="entry name" value="C-N_Hydrolase_sf"/>
</dbReference>
<feature type="domain" description="FYVE-type" evidence="4">
    <location>
        <begin position="279"/>
        <end position="347"/>
    </location>
</feature>
<dbReference type="GO" id="GO:0008270">
    <property type="term" value="F:zinc ion binding"/>
    <property type="evidence" value="ECO:0007669"/>
    <property type="project" value="UniProtKB-KW"/>
</dbReference>
<reference evidence="6 8" key="2">
    <citation type="submission" date="2018-08" db="EMBL/GenBank/DDBJ databases">
        <title>Genomic Encyclopedia of Archaeal and Bacterial Type Strains, Phase II (KMG-II): from individual species to whole genera.</title>
        <authorList>
            <person name="Goeker M."/>
        </authorList>
    </citation>
    <scope>NUCLEOTIDE SEQUENCE [LARGE SCALE GENOMIC DNA]</scope>
    <source>
        <strain evidence="6 8">DSM 2261</strain>
    </source>
</reference>
<dbReference type="PANTHER" id="PTHR39490">
    <property type="entry name" value="ARRESTIN DOMAIN-CONTAINING PROTEIN D"/>
    <property type="match status" value="1"/>
</dbReference>
<dbReference type="Pfam" id="PF01363">
    <property type="entry name" value="FYVE"/>
    <property type="match status" value="1"/>
</dbReference>
<dbReference type="PANTHER" id="PTHR39490:SF8">
    <property type="entry name" value="ZINC FINGER FYVE DOMAIN-CONTAINING PROTEIN 21"/>
    <property type="match status" value="1"/>
</dbReference>
<name>A0AAC8QA46_9BACT</name>
<sequence length="347" mass="38849">MAMQVIIWNPPNTDVVRLSLKNKLELLSKAVTQLNHVRDGSELCALVGPDYLFFKNAPYGVDDFNAYHAKVQAIADELPQKVLFVAGSMQWVDQATRKLFVSALIASRGQVLRYDKKHKAGNTEDVQGYEFEAGTASGRFQWQGFRCGLEICQDHEEEELKSGGPVDLHILISYGQCGRARHLALDTSKRGVFIQCELETPEYYADKKPGFIPESYVSLCTYDRHRMLGLVSNEARQTLTDCASTNPLIQFKQCTVTMPALTRRGPPPRRLNRPVWQPDSEVSRCTKCMTSFGLFTRKHHCRQCGKIFCSSCSSKTMVVVKPATKPDEQDVEQSAEAVRVCDGCANG</sequence>
<dbReference type="InterPro" id="IPR017455">
    <property type="entry name" value="Znf_FYVE-rel"/>
</dbReference>
<dbReference type="InterPro" id="IPR011011">
    <property type="entry name" value="Znf_FYVE_PHD"/>
</dbReference>
<evidence type="ECO:0000256" key="2">
    <source>
        <dbReference type="ARBA" id="ARBA00022771"/>
    </source>
</evidence>
<dbReference type="SMART" id="SM00064">
    <property type="entry name" value="FYVE"/>
    <property type="match status" value="1"/>
</dbReference>
<keyword evidence="8" id="KW-1185">Reference proteome</keyword>
<dbReference type="Proteomes" id="UP000256345">
    <property type="component" value="Unassembled WGS sequence"/>
</dbReference>
<evidence type="ECO:0000313" key="7">
    <source>
        <dbReference type="Proteomes" id="UP000035579"/>
    </source>
</evidence>
<dbReference type="EMBL" id="QUMU01000019">
    <property type="protein sequence ID" value="REG22549.1"/>
    <property type="molecule type" value="Genomic_DNA"/>
</dbReference>
<dbReference type="PROSITE" id="PS50178">
    <property type="entry name" value="ZF_FYVE"/>
    <property type="match status" value="1"/>
</dbReference>
<protein>
    <submittedName>
        <fullName evidence="6">FYVE-type zinc finger protein</fullName>
    </submittedName>
</protein>
<dbReference type="InterPro" id="IPR000306">
    <property type="entry name" value="Znf_FYVE"/>
</dbReference>
<evidence type="ECO:0000259" key="4">
    <source>
        <dbReference type="PROSITE" id="PS50178"/>
    </source>
</evidence>
<dbReference type="Proteomes" id="UP000035579">
    <property type="component" value="Chromosome"/>
</dbReference>